<feature type="region of interest" description="Disordered" evidence="1">
    <location>
        <begin position="66"/>
        <end position="137"/>
    </location>
</feature>
<reference evidence="3" key="2">
    <citation type="submission" date="2025-09" db="UniProtKB">
        <authorList>
            <consortium name="Ensembl"/>
        </authorList>
    </citation>
    <scope>IDENTIFICATION</scope>
</reference>
<gene>
    <name evidence="3" type="primary">TFE3</name>
</gene>
<evidence type="ECO:0000313" key="4">
    <source>
        <dbReference type="Proteomes" id="UP000694398"/>
    </source>
</evidence>
<evidence type="ECO:0000259" key="2">
    <source>
        <dbReference type="Pfam" id="PF15951"/>
    </source>
</evidence>
<dbReference type="Proteomes" id="UP000694398">
    <property type="component" value="Unassembled WGS sequence"/>
</dbReference>
<dbReference type="AlphaFoldDB" id="A0A8C2UN50"/>
<dbReference type="Pfam" id="PF15951">
    <property type="entry name" value="MITF_TFEB_C_3_N"/>
    <property type="match status" value="1"/>
</dbReference>
<feature type="compositionally biased region" description="Basic and acidic residues" evidence="1">
    <location>
        <begin position="107"/>
        <end position="116"/>
    </location>
</feature>
<protein>
    <submittedName>
        <fullName evidence="3">Transcription factor binding to IGHM enhancer 3</fullName>
    </submittedName>
</protein>
<sequence length="137" mass="14381">SHLASEFLGGISSLSLELDLNSLLPESGIVADIELENILDPDSFYELKSQPLPLRSSLPISLQATPATPATLSASSSAGGSRTPAMSSSSSSRILLRQQLMRAQAQEQERRERREQAAAAPFPSPAPASPAISVVGV</sequence>
<feature type="domain" description="MiT/TFE transcription factors N-terminal" evidence="2">
    <location>
        <begin position="93"/>
        <end position="134"/>
    </location>
</feature>
<evidence type="ECO:0000256" key="1">
    <source>
        <dbReference type="SAM" id="MobiDB-lite"/>
    </source>
</evidence>
<accession>A0A8C2UN50</accession>
<dbReference type="Ensembl" id="ENSCLAT00000003411.1">
    <property type="protein sequence ID" value="ENSCLAP00000003344.1"/>
    <property type="gene ID" value="ENSCLAG00000002396.1"/>
</dbReference>
<reference evidence="3" key="1">
    <citation type="submission" date="2025-08" db="UniProtKB">
        <authorList>
            <consortium name="Ensembl"/>
        </authorList>
    </citation>
    <scope>IDENTIFICATION</scope>
</reference>
<evidence type="ECO:0000313" key="3">
    <source>
        <dbReference type="Ensembl" id="ENSCLAP00000003344.1"/>
    </source>
</evidence>
<name>A0A8C2UN50_CHILA</name>
<feature type="compositionally biased region" description="Low complexity" evidence="1">
    <location>
        <begin position="66"/>
        <end position="106"/>
    </location>
</feature>
<dbReference type="InterPro" id="IPR031867">
    <property type="entry name" value="MiT/TFE_N"/>
</dbReference>
<proteinExistence type="predicted"/>
<keyword evidence="4" id="KW-1185">Reference proteome</keyword>
<organism evidence="3 4">
    <name type="scientific">Chinchilla lanigera</name>
    <name type="common">Long-tailed chinchilla</name>
    <name type="synonym">Chinchilla villidera</name>
    <dbReference type="NCBI Taxonomy" id="34839"/>
    <lineage>
        <taxon>Eukaryota</taxon>
        <taxon>Metazoa</taxon>
        <taxon>Chordata</taxon>
        <taxon>Craniata</taxon>
        <taxon>Vertebrata</taxon>
        <taxon>Euteleostomi</taxon>
        <taxon>Mammalia</taxon>
        <taxon>Eutheria</taxon>
        <taxon>Euarchontoglires</taxon>
        <taxon>Glires</taxon>
        <taxon>Rodentia</taxon>
        <taxon>Hystricomorpha</taxon>
        <taxon>Chinchillidae</taxon>
        <taxon>Chinchilla</taxon>
    </lineage>
</organism>
<dbReference type="GeneTree" id="ENSGT00940000157503"/>